<name>A0ABV0W8P2_9TELE</name>
<dbReference type="Proteomes" id="UP001444071">
    <property type="component" value="Unassembled WGS sequence"/>
</dbReference>
<evidence type="ECO:0000256" key="1">
    <source>
        <dbReference type="SAM" id="MobiDB-lite"/>
    </source>
</evidence>
<reference evidence="2 3" key="1">
    <citation type="submission" date="2021-06" db="EMBL/GenBank/DDBJ databases">
        <authorList>
            <person name="Palmer J.M."/>
        </authorList>
    </citation>
    <scope>NUCLEOTIDE SEQUENCE [LARGE SCALE GENOMIC DNA]</scope>
    <source>
        <strain evidence="2 3">XR_2019</strain>
        <tissue evidence="2">Muscle</tissue>
    </source>
</reference>
<organism evidence="2 3">
    <name type="scientific">Xenotaenia resolanae</name>
    <dbReference type="NCBI Taxonomy" id="208358"/>
    <lineage>
        <taxon>Eukaryota</taxon>
        <taxon>Metazoa</taxon>
        <taxon>Chordata</taxon>
        <taxon>Craniata</taxon>
        <taxon>Vertebrata</taxon>
        <taxon>Euteleostomi</taxon>
        <taxon>Actinopterygii</taxon>
        <taxon>Neopterygii</taxon>
        <taxon>Teleostei</taxon>
        <taxon>Neoteleostei</taxon>
        <taxon>Acanthomorphata</taxon>
        <taxon>Ovalentaria</taxon>
        <taxon>Atherinomorphae</taxon>
        <taxon>Cyprinodontiformes</taxon>
        <taxon>Goodeidae</taxon>
        <taxon>Xenotaenia</taxon>
    </lineage>
</organism>
<feature type="region of interest" description="Disordered" evidence="1">
    <location>
        <begin position="1"/>
        <end position="56"/>
    </location>
</feature>
<sequence length="130" mass="13662">MTPGGDALDGSPQGEGSAPPGSELRLGLEPSLQHAAVGPELQRSAPNLLKSGTTTPVSNVPVLHVTLEMGQPEHEIKQISIYSLRLKMIVVLPAGSASEPTDQDLSDQNRGVQSRSWRAGVLHVLDASLL</sequence>
<keyword evidence="3" id="KW-1185">Reference proteome</keyword>
<evidence type="ECO:0000313" key="2">
    <source>
        <dbReference type="EMBL" id="MEQ2265108.1"/>
    </source>
</evidence>
<dbReference type="EMBL" id="JAHRIM010031442">
    <property type="protein sequence ID" value="MEQ2265108.1"/>
    <property type="molecule type" value="Genomic_DNA"/>
</dbReference>
<accession>A0ABV0W8P2</accession>
<proteinExistence type="predicted"/>
<gene>
    <name evidence="2" type="ORF">XENORESO_002387</name>
</gene>
<evidence type="ECO:0000313" key="3">
    <source>
        <dbReference type="Proteomes" id="UP001444071"/>
    </source>
</evidence>
<comment type="caution">
    <text evidence="2">The sequence shown here is derived from an EMBL/GenBank/DDBJ whole genome shotgun (WGS) entry which is preliminary data.</text>
</comment>
<protein>
    <submittedName>
        <fullName evidence="2">Uncharacterized protein</fullName>
    </submittedName>
</protein>